<dbReference type="Proteomes" id="UP001460270">
    <property type="component" value="Unassembled WGS sequence"/>
</dbReference>
<feature type="domain" description="PH" evidence="7">
    <location>
        <begin position="388"/>
        <end position="476"/>
    </location>
</feature>
<keyword evidence="4" id="KW-0863">Zinc-finger</keyword>
<dbReference type="InterPro" id="IPR002110">
    <property type="entry name" value="Ankyrin_rpt"/>
</dbReference>
<evidence type="ECO:0000313" key="9">
    <source>
        <dbReference type="EMBL" id="KAK7903992.1"/>
    </source>
</evidence>
<dbReference type="InterPro" id="IPR001849">
    <property type="entry name" value="PH_domain"/>
</dbReference>
<feature type="transmembrane region" description="Helical" evidence="6">
    <location>
        <begin position="372"/>
        <end position="394"/>
    </location>
</feature>
<organism evidence="9 10">
    <name type="scientific">Mugilogobius chulae</name>
    <name type="common">yellowstripe goby</name>
    <dbReference type="NCBI Taxonomy" id="88201"/>
    <lineage>
        <taxon>Eukaryota</taxon>
        <taxon>Metazoa</taxon>
        <taxon>Chordata</taxon>
        <taxon>Craniata</taxon>
        <taxon>Vertebrata</taxon>
        <taxon>Euteleostomi</taxon>
        <taxon>Actinopterygii</taxon>
        <taxon>Neopterygii</taxon>
        <taxon>Teleostei</taxon>
        <taxon>Neoteleostei</taxon>
        <taxon>Acanthomorphata</taxon>
        <taxon>Gobiaria</taxon>
        <taxon>Gobiiformes</taxon>
        <taxon>Gobioidei</taxon>
        <taxon>Gobiidae</taxon>
        <taxon>Gobionellinae</taxon>
        <taxon>Mugilogobius</taxon>
    </lineage>
</organism>
<evidence type="ECO:0000256" key="4">
    <source>
        <dbReference type="PROSITE-ProRule" id="PRU00288"/>
    </source>
</evidence>
<evidence type="ECO:0000259" key="7">
    <source>
        <dbReference type="PROSITE" id="PS50003"/>
    </source>
</evidence>
<dbReference type="Pfam" id="PF01412">
    <property type="entry name" value="ArfGap"/>
    <property type="match status" value="1"/>
</dbReference>
<feature type="region of interest" description="Disordered" evidence="5">
    <location>
        <begin position="945"/>
        <end position="1039"/>
    </location>
</feature>
<accession>A0AAW0NWU1</accession>
<keyword evidence="1" id="KW-0479">Metal-binding</keyword>
<dbReference type="Gene3D" id="1.10.220.150">
    <property type="entry name" value="Arf GTPase activating protein"/>
    <property type="match status" value="1"/>
</dbReference>
<keyword evidence="6" id="KW-0812">Transmembrane</keyword>
<evidence type="ECO:0000256" key="2">
    <source>
        <dbReference type="ARBA" id="ARBA00022833"/>
    </source>
</evidence>
<keyword evidence="2" id="KW-0862">Zinc</keyword>
<dbReference type="PROSITE" id="PS50003">
    <property type="entry name" value="PH_DOMAIN"/>
    <property type="match status" value="1"/>
</dbReference>
<feature type="compositionally biased region" description="Low complexity" evidence="5">
    <location>
        <begin position="969"/>
        <end position="993"/>
    </location>
</feature>
<evidence type="ECO:0000313" key="10">
    <source>
        <dbReference type="Proteomes" id="UP001460270"/>
    </source>
</evidence>
<dbReference type="InterPro" id="IPR001164">
    <property type="entry name" value="ArfGAP_dom"/>
</dbReference>
<dbReference type="PANTHER" id="PTHR45854:SF1">
    <property type="entry name" value="ARF-GAP WITH SH3 DOMAIN, ANK REPEAT AND PH DOMAIN-CONTAINING PROTEIN 3"/>
    <property type="match status" value="1"/>
</dbReference>
<comment type="caution">
    <text evidence="9">The sequence shown here is derived from an EMBL/GenBank/DDBJ whole genome shotgun (WGS) entry which is preliminary data.</text>
</comment>
<feature type="compositionally biased region" description="Polar residues" evidence="5">
    <location>
        <begin position="1028"/>
        <end position="1039"/>
    </location>
</feature>
<dbReference type="InterPro" id="IPR011993">
    <property type="entry name" value="PH-like_dom_sf"/>
</dbReference>
<evidence type="ECO:0000256" key="6">
    <source>
        <dbReference type="SAM" id="Phobius"/>
    </source>
</evidence>
<dbReference type="Gene3D" id="3.40.50.12690">
    <property type="match status" value="1"/>
</dbReference>
<name>A0AAW0NWU1_9GOBI</name>
<keyword evidence="6" id="KW-1133">Transmembrane helix</keyword>
<dbReference type="InterPro" id="IPR038508">
    <property type="entry name" value="ArfGAP_dom_sf"/>
</dbReference>
<feature type="domain" description="Arf-GAP" evidence="8">
    <location>
        <begin position="498"/>
        <end position="579"/>
    </location>
</feature>
<reference evidence="10" key="1">
    <citation type="submission" date="2024-04" db="EMBL/GenBank/DDBJ databases">
        <title>Salinicola lusitanus LLJ914,a marine bacterium isolated from the Okinawa Trough.</title>
        <authorList>
            <person name="Li J."/>
        </authorList>
    </citation>
    <scope>NUCLEOTIDE SEQUENCE [LARGE SCALE GENOMIC DNA]</scope>
</reference>
<dbReference type="AlphaFoldDB" id="A0AAW0NWU1"/>
<dbReference type="GO" id="GO:0008270">
    <property type="term" value="F:zinc ion binding"/>
    <property type="evidence" value="ECO:0007669"/>
    <property type="project" value="UniProtKB-KW"/>
</dbReference>
<dbReference type="PRINTS" id="PR00405">
    <property type="entry name" value="REVINTRACTNG"/>
</dbReference>
<evidence type="ECO:0000256" key="3">
    <source>
        <dbReference type="PROSITE-ProRule" id="PRU00023"/>
    </source>
</evidence>
<gene>
    <name evidence="9" type="ORF">WMY93_016599</name>
</gene>
<dbReference type="InterPro" id="IPR043593">
    <property type="entry name" value="ASAP"/>
</dbReference>
<evidence type="ECO:0008006" key="11">
    <source>
        <dbReference type="Google" id="ProtNLM"/>
    </source>
</evidence>
<sequence length="1073" mass="116662">MDSLTGGTSSCESCVGLSQRVADLEHQISTLFVKIQEERDVDLILGKTLTSANSAQLADTAQCSAVNASHSASPDPAGAPRPGTNDHKWIQQGARPKAPISSTPVKPNPWITVGPRKQRGKRASCSNSTIDITLGKFNILDHEQFPPPTKKTRTGKPQFTPAPRSDRHAARCTDNSSPPVLGNLHESECDSLAKSPPTTAPPPRGGSASCARGSPAPRRLGASSALSPREQGDIPAPADGQPAPQRQPHVSTVPSASTSRPGPSVLVLGSSMVRHVRVRKGYTSCHPGALVKDIRDSAPSILRHHPTVKTVVIHVATNDLKYQQVSSVSSEEPLHQELWSAVAAGLWLMGPGGLVLTLSPLWLWAGALRLQVALLLVQTAPLMMLPLVHLYPAYVCMIRKVWQKRKCGVKFGCLTISHSTINRPPAKLNLLTCQVRPNPDDRRTFDLVTHNRTYHFQAEDEQECLIWMWVLQNSKEEALNTALGGEQLQGGGLQDLSRSIISELRHMPGNDACADCGAPEPTWLSTNLGILTCIECSGIHRELGVHYSRIQSLTLDFLSTSELLLAVSIGNTRFNDIMERGFQRPGQTFAKQRHECQKRVTSCRSTQIGEGEDLVRPVAVPDTSVSPHTVTSHRSLTLLQLYAEGEDLVRPVAVPDTSVSPHTVTSHRSLTLLQLYAEGEDLVRPVAVPDTSVSPHTVTSHRSLTLLQLYAEGEDLVRPVAVPDTSVSPHTVTSHRSLTLLQLYAEGEDLVRPVAVPDTSVSPHTVTSHRSLTLLQLYAEGEDLKLRETALHQAVRLEEKSSLALVDFLCQNSNCVEKRTSEGNTALHYSVLHHKPESLKLLLKAKAALHTVNSAGETALDMARRLQHTQCIELLELAQNGKFNSQIHVEFAWESQTQELYDSEDDLDEKLGMGTLFARWSVANTGTTPSTRPCQTYENLDFHYNSSSTGGVTPPPPLPAKSIQRGRSDPQISLSSQDPQSQPRSSPSVSRSQSGGGRAPDSPQNQGRGGRAPDSPQTQGRGGRAPDSPTSQGCLQANTDLQEMVKLGRIRGTNCHNQHPERPCQFTEDNFIS</sequence>
<dbReference type="Pfam" id="PF12796">
    <property type="entry name" value="Ank_2"/>
    <property type="match status" value="1"/>
</dbReference>
<feature type="region of interest" description="Disordered" evidence="5">
    <location>
        <begin position="95"/>
        <end position="125"/>
    </location>
</feature>
<dbReference type="GO" id="GO:0005096">
    <property type="term" value="F:GTPase activator activity"/>
    <property type="evidence" value="ECO:0007669"/>
    <property type="project" value="InterPro"/>
</dbReference>
<dbReference type="InterPro" id="IPR036770">
    <property type="entry name" value="Ankyrin_rpt-contain_sf"/>
</dbReference>
<evidence type="ECO:0000256" key="1">
    <source>
        <dbReference type="ARBA" id="ARBA00022723"/>
    </source>
</evidence>
<dbReference type="SUPFAM" id="SSF57863">
    <property type="entry name" value="ArfGap/RecO-like zinc finger"/>
    <property type="match status" value="1"/>
</dbReference>
<keyword evidence="10" id="KW-1185">Reference proteome</keyword>
<dbReference type="Gene3D" id="1.25.40.950">
    <property type="match status" value="1"/>
</dbReference>
<feature type="transmembrane region" description="Helical" evidence="6">
    <location>
        <begin position="338"/>
        <end position="365"/>
    </location>
</feature>
<feature type="region of interest" description="Disordered" evidence="5">
    <location>
        <begin position="139"/>
        <end position="264"/>
    </location>
</feature>
<evidence type="ECO:0000256" key="5">
    <source>
        <dbReference type="SAM" id="MobiDB-lite"/>
    </source>
</evidence>
<keyword evidence="6" id="KW-0472">Membrane</keyword>
<evidence type="ECO:0000259" key="8">
    <source>
        <dbReference type="PROSITE" id="PS50115"/>
    </source>
</evidence>
<dbReference type="Pfam" id="PF00169">
    <property type="entry name" value="PH"/>
    <property type="match status" value="1"/>
</dbReference>
<dbReference type="PROSITE" id="PS50115">
    <property type="entry name" value="ARFGAP"/>
    <property type="match status" value="1"/>
</dbReference>
<dbReference type="PROSITE" id="PS50088">
    <property type="entry name" value="ANK_REPEAT"/>
    <property type="match status" value="1"/>
</dbReference>
<dbReference type="CDD" id="cd08834">
    <property type="entry name" value="ArfGap_ASAP"/>
    <property type="match status" value="1"/>
</dbReference>
<keyword evidence="3" id="KW-0040">ANK repeat</keyword>
<dbReference type="PANTHER" id="PTHR45854">
    <property type="entry name" value="ASAP FAMILY MEMBER"/>
    <property type="match status" value="1"/>
</dbReference>
<dbReference type="SUPFAM" id="SSF50729">
    <property type="entry name" value="PH domain-like"/>
    <property type="match status" value="1"/>
</dbReference>
<dbReference type="SUPFAM" id="SSF48403">
    <property type="entry name" value="Ankyrin repeat"/>
    <property type="match status" value="1"/>
</dbReference>
<dbReference type="SMART" id="SM00105">
    <property type="entry name" value="ArfGap"/>
    <property type="match status" value="1"/>
</dbReference>
<feature type="repeat" description="ANK" evidence="3">
    <location>
        <begin position="822"/>
        <end position="854"/>
    </location>
</feature>
<protein>
    <recommendedName>
        <fullName evidence="11">ArfGAP with SH3 domain, ankyrin repeat and PH domain 3</fullName>
    </recommendedName>
</protein>
<dbReference type="SMART" id="SM00233">
    <property type="entry name" value="PH"/>
    <property type="match status" value="1"/>
</dbReference>
<dbReference type="Gene3D" id="1.25.40.20">
    <property type="entry name" value="Ankyrin repeat-containing domain"/>
    <property type="match status" value="1"/>
</dbReference>
<feature type="compositionally biased region" description="Polar residues" evidence="5">
    <location>
        <begin position="248"/>
        <end position="261"/>
    </location>
</feature>
<dbReference type="Gene3D" id="2.30.29.30">
    <property type="entry name" value="Pleckstrin-homology domain (PH domain)/Phosphotyrosine-binding domain (PTB)"/>
    <property type="match status" value="1"/>
</dbReference>
<dbReference type="InterPro" id="IPR037278">
    <property type="entry name" value="ARFGAP/RecO"/>
</dbReference>
<proteinExistence type="predicted"/>
<feature type="region of interest" description="Disordered" evidence="5">
    <location>
        <begin position="1053"/>
        <end position="1073"/>
    </location>
</feature>
<dbReference type="EMBL" id="JBBPFD010000012">
    <property type="protein sequence ID" value="KAK7903992.1"/>
    <property type="molecule type" value="Genomic_DNA"/>
</dbReference>
<dbReference type="FunFam" id="1.25.40.20:FF:000006">
    <property type="entry name" value="Arf-GAP with SH3 domain, ANK repeat and PH domain-containing protein 2"/>
    <property type="match status" value="1"/>
</dbReference>